<evidence type="ECO:0000313" key="2">
    <source>
        <dbReference type="EMBL" id="MBO0451133.1"/>
    </source>
</evidence>
<dbReference type="Proteomes" id="UP000664495">
    <property type="component" value="Unassembled WGS sequence"/>
</dbReference>
<keyword evidence="2" id="KW-0808">Transferase</keyword>
<dbReference type="GO" id="GO:0003964">
    <property type="term" value="F:RNA-directed DNA polymerase activity"/>
    <property type="evidence" value="ECO:0007669"/>
    <property type="project" value="UniProtKB-KW"/>
</dbReference>
<proteinExistence type="predicted"/>
<dbReference type="PROSITE" id="PS50878">
    <property type="entry name" value="RT_POL"/>
    <property type="match status" value="1"/>
</dbReference>
<dbReference type="CDD" id="cd00085">
    <property type="entry name" value="HNHc"/>
    <property type="match status" value="1"/>
</dbReference>
<dbReference type="EC" id="2.7.7.49" evidence="2"/>
<dbReference type="PANTHER" id="PTHR34047:SF8">
    <property type="entry name" value="PROTEIN YKFC"/>
    <property type="match status" value="1"/>
</dbReference>
<dbReference type="Gene3D" id="1.10.30.50">
    <property type="match status" value="1"/>
</dbReference>
<dbReference type="EMBL" id="JAFLVR010000005">
    <property type="protein sequence ID" value="MBO0451133.1"/>
    <property type="molecule type" value="Genomic_DNA"/>
</dbReference>
<sequence>MLKKSKLRYNEYYDMQSIYDQLYADSKNGNNFYKLIEIIGSEDNIRLAYRRLKTNKGSKTAGIDEQTIKELQSLTDNELIAKVREMLEFYIPEPVRRVWIPKQGSNKKRPLGIPTIWDRLFQQCLLQVLEPICEAKFHPHSYGFRPNRSTHHAVSRVVTLINISKHHYCVDIDIQGFFNDVNHGKLLRQLWHIGVRDKRLISIMGRLLKAEIVGEGVPAKGTAQGGVISPLLSNVVLNELDWWVSSQWETYQAHNFKDIGSFRVYARDYTNLKGGYIVRYADDFKIMCRSYPEAQRFYHATVKFLKDRLGLTINEEKSRVVNLKKNSSEFLGFKIKVIKKQSSRHKFVAKTDMSDKAIAKAKRILKEKVKEIQRNPSKIRVVNYNLTVLGIQNYYKIATNIYNNLTIVSYTLWKSLRVRLKNCSSIIEFRNIPKNFQKLSMGIRKDTKIYQVKGIPMLPLTGQHHIYPRNFSQNINDYVASSRKKYHRDLKAIPKDILKQVRNTYSSSRSIEYNDNRISRYIAQYGKCYVTKRIIDIDRVHCHHTLPISLSGNDSYENLVVVDEFVHRLIHATSELTIEKLLATIKLTPEDFERLNILREQVNNLPLKP</sequence>
<dbReference type="Pfam" id="PF00078">
    <property type="entry name" value="RVT_1"/>
    <property type="match status" value="1"/>
</dbReference>
<dbReference type="CDD" id="cd01651">
    <property type="entry name" value="RT_G2_intron"/>
    <property type="match status" value="1"/>
</dbReference>
<keyword evidence="3" id="KW-1185">Reference proteome</keyword>
<dbReference type="InterPro" id="IPR030931">
    <property type="entry name" value="Group_II_RT_mat"/>
</dbReference>
<keyword evidence="2" id="KW-0695">RNA-directed DNA polymerase</keyword>
<gene>
    <name evidence="2" type="primary">ltrA</name>
    <name evidence="2" type="ORF">JZO85_02565</name>
</gene>
<dbReference type="InterPro" id="IPR051083">
    <property type="entry name" value="GrpII_Intron_Splice-Mob/Def"/>
</dbReference>
<dbReference type="InterPro" id="IPR000477">
    <property type="entry name" value="RT_dom"/>
</dbReference>
<name>A0ABS3HD60_9ENTE</name>
<keyword evidence="2" id="KW-0548">Nucleotidyltransferase</keyword>
<dbReference type="NCBIfam" id="TIGR04416">
    <property type="entry name" value="group_II_RT_mat"/>
    <property type="match status" value="1"/>
</dbReference>
<reference evidence="2 3" key="1">
    <citation type="submission" date="2021-03" db="EMBL/GenBank/DDBJ databases">
        <title>Enterococcal diversity collection.</title>
        <authorList>
            <person name="Gilmore M.S."/>
            <person name="Schwartzman J."/>
            <person name="Van Tyne D."/>
            <person name="Martin M."/>
            <person name="Earl A.M."/>
            <person name="Manson A.L."/>
            <person name="Straub T."/>
            <person name="Salamzade R."/>
            <person name="Saavedra J."/>
            <person name="Lebreton F."/>
            <person name="Prichula J."/>
            <person name="Schaufler K."/>
            <person name="Gaca A."/>
            <person name="Sgardioli B."/>
            <person name="Wagenaar J."/>
            <person name="Strong T."/>
        </authorList>
    </citation>
    <scope>NUCLEOTIDE SEQUENCE [LARGE SCALE GENOMIC DNA]</scope>
    <source>
        <strain evidence="2 3">MJM16</strain>
    </source>
</reference>
<dbReference type="SUPFAM" id="SSF56672">
    <property type="entry name" value="DNA/RNA polymerases"/>
    <property type="match status" value="1"/>
</dbReference>
<protein>
    <submittedName>
        <fullName evidence="2">Group II intron reverse transcriptase/maturase</fullName>
        <ecNumber evidence="2">2.7.7.49</ecNumber>
    </submittedName>
</protein>
<comment type="caution">
    <text evidence="2">The sequence shown here is derived from an EMBL/GenBank/DDBJ whole genome shotgun (WGS) entry which is preliminary data.</text>
</comment>
<organism evidence="2 3">
    <name type="scientific">Candidatus Enterococcus murrayae</name>
    <dbReference type="NCBI Taxonomy" id="2815321"/>
    <lineage>
        <taxon>Bacteria</taxon>
        <taxon>Bacillati</taxon>
        <taxon>Bacillota</taxon>
        <taxon>Bacilli</taxon>
        <taxon>Lactobacillales</taxon>
        <taxon>Enterococcaceae</taxon>
        <taxon>Enterococcus</taxon>
    </lineage>
</organism>
<dbReference type="RefSeq" id="WP_207106939.1">
    <property type="nucleotide sequence ID" value="NZ_JAFLVR010000005.1"/>
</dbReference>
<dbReference type="InterPro" id="IPR043502">
    <property type="entry name" value="DNA/RNA_pol_sf"/>
</dbReference>
<feature type="domain" description="Reverse transcriptase" evidence="1">
    <location>
        <begin position="81"/>
        <end position="335"/>
    </location>
</feature>
<dbReference type="PANTHER" id="PTHR34047">
    <property type="entry name" value="NUCLEAR INTRON MATURASE 1, MITOCHONDRIAL-RELATED"/>
    <property type="match status" value="1"/>
</dbReference>
<accession>A0ABS3HD60</accession>
<dbReference type="InterPro" id="IPR003615">
    <property type="entry name" value="HNH_nuc"/>
</dbReference>
<evidence type="ECO:0000259" key="1">
    <source>
        <dbReference type="PROSITE" id="PS50878"/>
    </source>
</evidence>
<evidence type="ECO:0000313" key="3">
    <source>
        <dbReference type="Proteomes" id="UP000664495"/>
    </source>
</evidence>